<keyword evidence="3" id="KW-0547">Nucleotide-binding</keyword>
<evidence type="ECO:0000256" key="7">
    <source>
        <dbReference type="SAM" id="Phobius"/>
    </source>
</evidence>
<dbReference type="InterPro" id="IPR050173">
    <property type="entry name" value="ABC_transporter_C-like"/>
</dbReference>
<evidence type="ECO:0000256" key="1">
    <source>
        <dbReference type="ARBA" id="ARBA00022448"/>
    </source>
</evidence>
<dbReference type="InterPro" id="IPR003439">
    <property type="entry name" value="ABC_transporter-like_ATP-bd"/>
</dbReference>
<dbReference type="PROSITE" id="PS50893">
    <property type="entry name" value="ABC_TRANSPORTER_2"/>
    <property type="match status" value="1"/>
</dbReference>
<evidence type="ECO:0000256" key="6">
    <source>
        <dbReference type="ARBA" id="ARBA00023136"/>
    </source>
</evidence>
<dbReference type="Pfam" id="PF00664">
    <property type="entry name" value="ABC_membrane"/>
    <property type="match status" value="2"/>
</dbReference>
<dbReference type="InterPro" id="IPR027417">
    <property type="entry name" value="P-loop_NTPase"/>
</dbReference>
<keyword evidence="11" id="KW-1185">Reference proteome</keyword>
<evidence type="ECO:0000256" key="5">
    <source>
        <dbReference type="ARBA" id="ARBA00022989"/>
    </source>
</evidence>
<evidence type="ECO:0000313" key="11">
    <source>
        <dbReference type="Proteomes" id="UP001457282"/>
    </source>
</evidence>
<feature type="transmembrane region" description="Helical" evidence="7">
    <location>
        <begin position="220"/>
        <end position="242"/>
    </location>
</feature>
<evidence type="ECO:0000259" key="8">
    <source>
        <dbReference type="PROSITE" id="PS50893"/>
    </source>
</evidence>
<evidence type="ECO:0000313" key="10">
    <source>
        <dbReference type="EMBL" id="KAK9936895.1"/>
    </source>
</evidence>
<dbReference type="GO" id="GO:0016887">
    <property type="term" value="F:ATP hydrolysis activity"/>
    <property type="evidence" value="ECO:0007669"/>
    <property type="project" value="InterPro"/>
</dbReference>
<evidence type="ECO:0000256" key="2">
    <source>
        <dbReference type="ARBA" id="ARBA00022692"/>
    </source>
</evidence>
<keyword evidence="2 7" id="KW-0812">Transmembrane</keyword>
<dbReference type="GO" id="GO:0140359">
    <property type="term" value="F:ABC-type transporter activity"/>
    <property type="evidence" value="ECO:0007669"/>
    <property type="project" value="InterPro"/>
</dbReference>
<dbReference type="PROSITE" id="PS50929">
    <property type="entry name" value="ABC_TM1F"/>
    <property type="match status" value="1"/>
</dbReference>
<dbReference type="AlphaFoldDB" id="A0AAW1XKG5"/>
<dbReference type="InterPro" id="IPR036640">
    <property type="entry name" value="ABC1_TM_sf"/>
</dbReference>
<evidence type="ECO:0000259" key="9">
    <source>
        <dbReference type="PROSITE" id="PS50929"/>
    </source>
</evidence>
<sequence length="614" mass="68186">MLPNLLSQVVNANVSLQRLEELFLTEERILIPNPPLEPGLPAISIKDGYFSWDLKAEKPTLSNINLDIAVGSLVAVVGGTGEGKTSLISAMLGELPPIADAGVVIRGTVAYVPQISWIFNATVRENILFGSGFEAARYWKAIDVTEFHHDLDLLPGRDLTEIDAHVARQVFNRCIKEELQEKTRILVTNQLHFLPQVDQIILVSDGVVGWKILLRYKNALGGLWVVMVLFTCYTLTEILRVSSSTWLSFWTDQSTSKSYAPGFYILIYAILSIGQVTVTLTNSFWLITSSLRAAKRLHDALLQAILKAPMLFFHTNPTGRIINSVAALSTFVLIGIVSTISLWAIMPLLILFYAAYLYYQSTSREVKRLDSITRSPVYAQFGEALNGLSSIRAYKAYDRMANISGRSMDNNIRFTLVNISSKPLAYNKNGRAENQVQFASTMGLLLTYTLNITSLLSGVLRQASRAENSLNAVERVGTYIELPSEAPAVIEATVPHMGGHHQDQSSLRMLFSVIGLDFHQIVEIEKGSILIDGCDVSKFGLTDMRKVLSIIPPVTGSFSGTLRFNLDPFSEHNDADLWEALERAHLKDVIRRNSLVSKLRFPRVGRILVLDRGS</sequence>
<dbReference type="Proteomes" id="UP001457282">
    <property type="component" value="Unassembled WGS sequence"/>
</dbReference>
<name>A0AAW1XKG5_RUBAR</name>
<dbReference type="EMBL" id="JBEDUW010000003">
    <property type="protein sequence ID" value="KAK9936895.1"/>
    <property type="molecule type" value="Genomic_DNA"/>
</dbReference>
<keyword evidence="4" id="KW-0067">ATP-binding</keyword>
<feature type="transmembrane region" description="Helical" evidence="7">
    <location>
        <begin position="262"/>
        <end position="285"/>
    </location>
</feature>
<organism evidence="10 11">
    <name type="scientific">Rubus argutus</name>
    <name type="common">Southern blackberry</name>
    <dbReference type="NCBI Taxonomy" id="59490"/>
    <lineage>
        <taxon>Eukaryota</taxon>
        <taxon>Viridiplantae</taxon>
        <taxon>Streptophyta</taxon>
        <taxon>Embryophyta</taxon>
        <taxon>Tracheophyta</taxon>
        <taxon>Spermatophyta</taxon>
        <taxon>Magnoliopsida</taxon>
        <taxon>eudicotyledons</taxon>
        <taxon>Gunneridae</taxon>
        <taxon>Pentapetalae</taxon>
        <taxon>rosids</taxon>
        <taxon>fabids</taxon>
        <taxon>Rosales</taxon>
        <taxon>Rosaceae</taxon>
        <taxon>Rosoideae</taxon>
        <taxon>Rosoideae incertae sedis</taxon>
        <taxon>Rubus</taxon>
    </lineage>
</organism>
<dbReference type="Pfam" id="PF00005">
    <property type="entry name" value="ABC_tran"/>
    <property type="match status" value="1"/>
</dbReference>
<dbReference type="Gene3D" id="3.40.50.300">
    <property type="entry name" value="P-loop containing nucleotide triphosphate hydrolases"/>
    <property type="match status" value="3"/>
</dbReference>
<evidence type="ECO:0000256" key="4">
    <source>
        <dbReference type="ARBA" id="ARBA00022840"/>
    </source>
</evidence>
<keyword evidence="1" id="KW-0813">Transport</keyword>
<proteinExistence type="predicted"/>
<keyword evidence="6 7" id="KW-0472">Membrane</keyword>
<accession>A0AAW1XKG5</accession>
<dbReference type="SUPFAM" id="SSF52540">
    <property type="entry name" value="P-loop containing nucleoside triphosphate hydrolases"/>
    <property type="match status" value="2"/>
</dbReference>
<feature type="domain" description="ABC transmembrane type-1" evidence="9">
    <location>
        <begin position="228"/>
        <end position="416"/>
    </location>
</feature>
<protein>
    <recommendedName>
        <fullName evidence="12">ABC transporter C family member 2</fullName>
    </recommendedName>
</protein>
<dbReference type="Gene3D" id="1.20.1560.10">
    <property type="entry name" value="ABC transporter type 1, transmembrane domain"/>
    <property type="match status" value="1"/>
</dbReference>
<comment type="caution">
    <text evidence="10">The sequence shown here is derived from an EMBL/GenBank/DDBJ whole genome shotgun (WGS) entry which is preliminary data.</text>
</comment>
<dbReference type="PANTHER" id="PTHR24223">
    <property type="entry name" value="ATP-BINDING CASSETTE SUB-FAMILY C"/>
    <property type="match status" value="1"/>
</dbReference>
<feature type="transmembrane region" description="Helical" evidence="7">
    <location>
        <begin position="326"/>
        <end position="359"/>
    </location>
</feature>
<dbReference type="InterPro" id="IPR011527">
    <property type="entry name" value="ABC1_TM_dom"/>
</dbReference>
<dbReference type="SUPFAM" id="SSF90123">
    <property type="entry name" value="ABC transporter transmembrane region"/>
    <property type="match status" value="1"/>
</dbReference>
<keyword evidence="5 7" id="KW-1133">Transmembrane helix</keyword>
<dbReference type="PANTHER" id="PTHR24223:SF375">
    <property type="entry name" value="ABC TRANSPORTER C FAMILY MEMBER 11-RELATED"/>
    <property type="match status" value="1"/>
</dbReference>
<evidence type="ECO:0008006" key="12">
    <source>
        <dbReference type="Google" id="ProtNLM"/>
    </source>
</evidence>
<reference evidence="10 11" key="1">
    <citation type="journal article" date="2023" name="G3 (Bethesda)">
        <title>A chromosome-length genome assembly and annotation of blackberry (Rubus argutus, cv. 'Hillquist').</title>
        <authorList>
            <person name="Bruna T."/>
            <person name="Aryal R."/>
            <person name="Dudchenko O."/>
            <person name="Sargent D.J."/>
            <person name="Mead D."/>
            <person name="Buti M."/>
            <person name="Cavallini A."/>
            <person name="Hytonen T."/>
            <person name="Andres J."/>
            <person name="Pham M."/>
            <person name="Weisz D."/>
            <person name="Mascagni F."/>
            <person name="Usai G."/>
            <person name="Natali L."/>
            <person name="Bassil N."/>
            <person name="Fernandez G.E."/>
            <person name="Lomsadze A."/>
            <person name="Armour M."/>
            <person name="Olukolu B."/>
            <person name="Poorten T."/>
            <person name="Britton C."/>
            <person name="Davik J."/>
            <person name="Ashrafi H."/>
            <person name="Aiden E.L."/>
            <person name="Borodovsky M."/>
            <person name="Worthington M."/>
        </authorList>
    </citation>
    <scope>NUCLEOTIDE SEQUENCE [LARGE SCALE GENOMIC DNA]</scope>
    <source>
        <strain evidence="10">PI 553951</strain>
    </source>
</reference>
<gene>
    <name evidence="10" type="ORF">M0R45_013715</name>
</gene>
<evidence type="ECO:0000256" key="3">
    <source>
        <dbReference type="ARBA" id="ARBA00022741"/>
    </source>
</evidence>
<feature type="domain" description="ABC transporter" evidence="8">
    <location>
        <begin position="43"/>
        <end position="230"/>
    </location>
</feature>
<dbReference type="GO" id="GO:0005524">
    <property type="term" value="F:ATP binding"/>
    <property type="evidence" value="ECO:0007669"/>
    <property type="project" value="UniProtKB-KW"/>
</dbReference>
<dbReference type="GO" id="GO:0016020">
    <property type="term" value="C:membrane"/>
    <property type="evidence" value="ECO:0007669"/>
    <property type="project" value="InterPro"/>
</dbReference>